<dbReference type="Proteomes" id="UP001165135">
    <property type="component" value="Unassembled WGS sequence"/>
</dbReference>
<evidence type="ECO:0008006" key="3">
    <source>
        <dbReference type="Google" id="ProtNLM"/>
    </source>
</evidence>
<evidence type="ECO:0000313" key="2">
    <source>
        <dbReference type="Proteomes" id="UP001165135"/>
    </source>
</evidence>
<evidence type="ECO:0000313" key="1">
    <source>
        <dbReference type="EMBL" id="GLY78951.1"/>
    </source>
</evidence>
<dbReference type="AlphaFoldDB" id="A0A9W6VUR1"/>
<organism evidence="1 2">
    <name type="scientific">Actinoallomurus iriomotensis</name>
    <dbReference type="NCBI Taxonomy" id="478107"/>
    <lineage>
        <taxon>Bacteria</taxon>
        <taxon>Bacillati</taxon>
        <taxon>Actinomycetota</taxon>
        <taxon>Actinomycetes</taxon>
        <taxon>Streptosporangiales</taxon>
        <taxon>Thermomonosporaceae</taxon>
        <taxon>Actinoallomurus</taxon>
    </lineage>
</organism>
<dbReference type="RefSeq" id="WP_285629836.1">
    <property type="nucleotide sequence ID" value="NZ_BSTJ01000010.1"/>
</dbReference>
<dbReference type="EMBL" id="BSTJ01000010">
    <property type="protein sequence ID" value="GLY78951.1"/>
    <property type="molecule type" value="Genomic_DNA"/>
</dbReference>
<gene>
    <name evidence="1" type="ORF">Airi01_072180</name>
</gene>
<sequence>MSDEPGFTCSCCGRRHGEPPLSFSAPAPAFWTPDLVDDPDSELSSDQCVIKRQAFFVRGLIELPVVDTGEVFTWGVWVSLSEKNFTRATRLWDVPGREAEPPYFGWLSTELPIYSPTTVELKTHLHTRPVGERPAVELEPTAHPLAVEQRQGITRARVQRIAETLLHPGPR</sequence>
<dbReference type="Pfam" id="PF09965">
    <property type="entry name" value="DUF2199"/>
    <property type="match status" value="1"/>
</dbReference>
<comment type="caution">
    <text evidence="1">The sequence shown here is derived from an EMBL/GenBank/DDBJ whole genome shotgun (WGS) entry which is preliminary data.</text>
</comment>
<protein>
    <recommendedName>
        <fullName evidence="3">DUF2199 domain-containing protein</fullName>
    </recommendedName>
</protein>
<reference evidence="1" key="1">
    <citation type="submission" date="2023-03" db="EMBL/GenBank/DDBJ databases">
        <title>Actinoallomurus iriomotensis NBRC 103681.</title>
        <authorList>
            <person name="Ichikawa N."/>
            <person name="Sato H."/>
            <person name="Tonouchi N."/>
        </authorList>
    </citation>
    <scope>NUCLEOTIDE SEQUENCE</scope>
    <source>
        <strain evidence="1">NBRC 103681</strain>
    </source>
</reference>
<dbReference type="InterPro" id="IPR018697">
    <property type="entry name" value="DUF2199"/>
</dbReference>
<accession>A0A9W6VUR1</accession>
<name>A0A9W6VUR1_9ACTN</name>
<proteinExistence type="predicted"/>